<reference evidence="2 3" key="2">
    <citation type="journal article" date="2023" name="ChemBioChem">
        <title>Acyltransferase Domain Exchange between Two Independent Type I Polyketide Synthases in the Same Producer Strain of Macrolide Antibiotics.</title>
        <authorList>
            <person name="Kudo F."/>
            <person name="Kishikawa K."/>
            <person name="Tsuboi K."/>
            <person name="Kido T."/>
            <person name="Usui T."/>
            <person name="Hashimoto J."/>
            <person name="Shin-Ya K."/>
            <person name="Miyanaga A."/>
            <person name="Eguchi T."/>
        </authorList>
    </citation>
    <scope>NUCLEOTIDE SEQUENCE [LARGE SCALE GENOMIC DNA]</scope>
    <source>
        <strain evidence="2 3">A-8890</strain>
    </source>
</reference>
<feature type="region of interest" description="Disordered" evidence="1">
    <location>
        <begin position="15"/>
        <end position="50"/>
    </location>
</feature>
<proteinExistence type="predicted"/>
<organism evidence="2 3">
    <name type="scientific">Streptomyces graminofaciens</name>
    <dbReference type="NCBI Taxonomy" id="68212"/>
    <lineage>
        <taxon>Bacteria</taxon>
        <taxon>Bacillati</taxon>
        <taxon>Actinomycetota</taxon>
        <taxon>Actinomycetes</taxon>
        <taxon>Kitasatosporales</taxon>
        <taxon>Streptomycetaceae</taxon>
        <taxon>Streptomyces</taxon>
    </lineage>
</organism>
<evidence type="ECO:0000313" key="3">
    <source>
        <dbReference type="Proteomes" id="UP001321542"/>
    </source>
</evidence>
<evidence type="ECO:0000313" key="2">
    <source>
        <dbReference type="EMBL" id="BBC34377.1"/>
    </source>
</evidence>
<dbReference type="EMBL" id="AP018448">
    <property type="protein sequence ID" value="BBC34377.1"/>
    <property type="molecule type" value="Genomic_DNA"/>
</dbReference>
<sequence length="255" mass="27429">MLVAALLAPMLAACSTETKDDTAKPPAKPPAETPARTPAETSSEPAPEPLSAKELKALVLTTAQTPSGFEVYRTVARKARPLEGQEVVRPKKCAVLRNPELKASVEASTARAILERPTEGLDRHTIVVAGWSSEADARTRMAALREALGGCGSIQYENTYAPGTREARLQPENAPELGDEALRYTENGPTSYQGLTVVRVRDVIVYVKADTLFGFGTPLSAAKRKELTPGFEEKLVRAQVDKVQRTLDQGSTTTS</sequence>
<reference evidence="2 3" key="1">
    <citation type="journal article" date="2010" name="ChemBioChem">
        <title>Cloning and characterization of the biosynthetic gene cluster of 16-membered macrolide antibiotic FD-891: involvement of a dual functional cytochrome P450 monooxygenase catalyzing epoxidation and hydroxylation.</title>
        <authorList>
            <person name="Kudo F."/>
            <person name="Motegi A."/>
            <person name="Mizoue K."/>
            <person name="Eguchi T."/>
        </authorList>
    </citation>
    <scope>NUCLEOTIDE SEQUENCE [LARGE SCALE GENOMIC DNA]</scope>
    <source>
        <strain evidence="2 3">A-8890</strain>
    </source>
</reference>
<accession>A0ABN5VLN9</accession>
<gene>
    <name evidence="2" type="ORF">SGFS_056710</name>
</gene>
<protein>
    <recommendedName>
        <fullName evidence="4">Lipoprotein</fullName>
    </recommendedName>
</protein>
<evidence type="ECO:0008006" key="4">
    <source>
        <dbReference type="Google" id="ProtNLM"/>
    </source>
</evidence>
<keyword evidence="3" id="KW-1185">Reference proteome</keyword>
<evidence type="ECO:0000256" key="1">
    <source>
        <dbReference type="SAM" id="MobiDB-lite"/>
    </source>
</evidence>
<dbReference type="Proteomes" id="UP001321542">
    <property type="component" value="Chromosome"/>
</dbReference>
<name>A0ABN5VLN9_9ACTN</name>
<feature type="compositionally biased region" description="Low complexity" evidence="1">
    <location>
        <begin position="33"/>
        <end position="50"/>
    </location>
</feature>